<dbReference type="Gene3D" id="3.40.30.10">
    <property type="entry name" value="Glutaredoxin"/>
    <property type="match status" value="1"/>
</dbReference>
<dbReference type="Pfam" id="PF13409">
    <property type="entry name" value="GST_N_2"/>
    <property type="match status" value="1"/>
</dbReference>
<dbReference type="PANTHER" id="PTHR44051">
    <property type="entry name" value="GLUTATHIONE S-TRANSFERASE-RELATED"/>
    <property type="match status" value="1"/>
</dbReference>
<comment type="caution">
    <text evidence="3">The sequence shown here is derived from an EMBL/GenBank/DDBJ whole genome shotgun (WGS) entry which is preliminary data.</text>
</comment>
<dbReference type="Proteomes" id="UP000076154">
    <property type="component" value="Unassembled WGS sequence"/>
</dbReference>
<evidence type="ECO:0000259" key="2">
    <source>
        <dbReference type="PROSITE" id="PS50404"/>
    </source>
</evidence>
<dbReference type="STRING" id="39966.A0A369JYH2"/>
<evidence type="ECO:0000313" key="4">
    <source>
        <dbReference type="Proteomes" id="UP000076154"/>
    </source>
</evidence>
<gene>
    <name evidence="3" type="primary">GSTA</name>
    <name evidence="3" type="ORF">Hypma_006829</name>
</gene>
<dbReference type="GO" id="GO:0016740">
    <property type="term" value="F:transferase activity"/>
    <property type="evidence" value="ECO:0007669"/>
    <property type="project" value="UniProtKB-KW"/>
</dbReference>
<dbReference type="Gene3D" id="1.20.1050.10">
    <property type="match status" value="1"/>
</dbReference>
<dbReference type="OrthoDB" id="1739143at2759"/>
<dbReference type="PROSITE" id="PS50404">
    <property type="entry name" value="GST_NTER"/>
    <property type="match status" value="1"/>
</dbReference>
<dbReference type="PANTHER" id="PTHR44051:SF8">
    <property type="entry name" value="GLUTATHIONE S-TRANSFERASE GSTA"/>
    <property type="match status" value="1"/>
</dbReference>
<dbReference type="InterPro" id="IPR036249">
    <property type="entry name" value="Thioredoxin-like_sf"/>
</dbReference>
<dbReference type="InterPro" id="IPR036282">
    <property type="entry name" value="Glutathione-S-Trfase_C_sf"/>
</dbReference>
<keyword evidence="4" id="KW-1185">Reference proteome</keyword>
<proteinExistence type="inferred from homology"/>
<dbReference type="InParanoid" id="A0A369JYH2"/>
<evidence type="ECO:0000256" key="1">
    <source>
        <dbReference type="ARBA" id="ARBA00007409"/>
    </source>
</evidence>
<dbReference type="InterPro" id="IPR004045">
    <property type="entry name" value="Glutathione_S-Trfase_N"/>
</dbReference>
<name>A0A369JYH2_HYPMA</name>
<dbReference type="SUPFAM" id="SSF52833">
    <property type="entry name" value="Thioredoxin-like"/>
    <property type="match status" value="1"/>
</dbReference>
<reference evidence="3" key="1">
    <citation type="submission" date="2018-04" db="EMBL/GenBank/DDBJ databases">
        <title>Whole genome sequencing of Hypsizygus marmoreus.</title>
        <authorList>
            <person name="Choi I.-G."/>
            <person name="Min B."/>
            <person name="Kim J.-G."/>
            <person name="Kim S."/>
            <person name="Oh Y.-L."/>
            <person name="Kong W.-S."/>
            <person name="Park H."/>
            <person name="Jeong J."/>
            <person name="Song E.-S."/>
        </authorList>
    </citation>
    <scope>NUCLEOTIDE SEQUENCE [LARGE SCALE GENOMIC DNA]</scope>
    <source>
        <strain evidence="3">51987-8</strain>
    </source>
</reference>
<dbReference type="CDD" id="cd00299">
    <property type="entry name" value="GST_C_family"/>
    <property type="match status" value="1"/>
</dbReference>
<protein>
    <submittedName>
        <fullName evidence="3">Glutathione S-transferase A</fullName>
    </submittedName>
</protein>
<comment type="similarity">
    <text evidence="1">Belongs to the GST superfamily.</text>
</comment>
<dbReference type="AlphaFoldDB" id="A0A369JYH2"/>
<dbReference type="CDD" id="cd00570">
    <property type="entry name" value="GST_N_family"/>
    <property type="match status" value="1"/>
</dbReference>
<organism evidence="3 4">
    <name type="scientific">Hypsizygus marmoreus</name>
    <name type="common">White beech mushroom</name>
    <name type="synonym">Agaricus marmoreus</name>
    <dbReference type="NCBI Taxonomy" id="39966"/>
    <lineage>
        <taxon>Eukaryota</taxon>
        <taxon>Fungi</taxon>
        <taxon>Dikarya</taxon>
        <taxon>Basidiomycota</taxon>
        <taxon>Agaricomycotina</taxon>
        <taxon>Agaricomycetes</taxon>
        <taxon>Agaricomycetidae</taxon>
        <taxon>Agaricales</taxon>
        <taxon>Tricholomatineae</taxon>
        <taxon>Lyophyllaceae</taxon>
        <taxon>Hypsizygus</taxon>
    </lineage>
</organism>
<sequence length="238" mass="27324">MMSRDENLPNFSPILEEPHLPELFFINGSIPSWRVMMALHENELKYEATRLRVMSDRKETRLPGFLALNHRGKMSVFLDAIVPRQAEQHPSMDESAPEKVVINESLAILQYIEKYYNPSHPLLPLLPQWACRAQALARSQESENLRLAYDALENAHFDAEHRGGKLDPVEPRRMIAAVEHELDHWEVYAAKTEFIAEEVFGLADCAFFPMLAYIVHRGFEWRRQASPASSAQLDTGEV</sequence>
<dbReference type="SUPFAM" id="SSF47616">
    <property type="entry name" value="GST C-terminal domain-like"/>
    <property type="match status" value="1"/>
</dbReference>
<dbReference type="EMBL" id="LUEZ02000040">
    <property type="protein sequence ID" value="RDB26280.1"/>
    <property type="molecule type" value="Genomic_DNA"/>
</dbReference>
<evidence type="ECO:0000313" key="3">
    <source>
        <dbReference type="EMBL" id="RDB26280.1"/>
    </source>
</evidence>
<feature type="domain" description="GST N-terminal" evidence="2">
    <location>
        <begin position="19"/>
        <end position="120"/>
    </location>
</feature>
<accession>A0A369JYH2</accession>